<dbReference type="Gene3D" id="2.120.10.30">
    <property type="entry name" value="TolB, C-terminal domain"/>
    <property type="match status" value="1"/>
</dbReference>
<dbReference type="Pfam" id="PF20067">
    <property type="entry name" value="SSL_N"/>
    <property type="match status" value="1"/>
</dbReference>
<gene>
    <name evidence="1" type="ORF">Q0590_18095</name>
</gene>
<comment type="caution">
    <text evidence="1">The sequence shown here is derived from an EMBL/GenBank/DDBJ whole genome shotgun (WGS) entry which is preliminary data.</text>
</comment>
<name>A0ABT8R7W6_9BACT</name>
<proteinExistence type="predicted"/>
<sequence>MQISSRKFMTRAVGFSLILASLVSLLFLSDVLTEKQGTRKLRVMVKKLIKKVNTLSPAPPQAIRIPLDSAIHGDVKFEKIALANTTDRHSSLTMGPDGKLYASTVDGRIKRFPVKADGTLGDPQIIYALQDAYGKRTPRLTIGLTFDPAATADSLVAWVTHSSFAFINGPDWDGKLTRLSGPDLQTVQDVLVHLPRSAKDHLTNSIAFGPDGALYFSQGSNSAMGKEDEKWGNRKEHLLSGAILRLDTDKLAMLPALPLDVKTSEGGSYNPYAADAPLTIFASGIRNAYDLLWHSNGQLYVPTNGSNPGGNTPASVAGTRRMDGSVYDGPEVPELMDILQDQHDFLFRVEKGGYYGHPNTERGEFVMNGGNPTDEKDPAELEDYPVGTLPDANWRGFSFQFPLHASPNGIIEYKGNAFNGELKRKILIVRYVNNKDIIVLEPGGSKKDIVKKSEGTSIPGFWGFAVPIDLTEDVRTGNIYVSEFAGDGQISLLRPLCKDTQQIVVHVK</sequence>
<evidence type="ECO:0000313" key="1">
    <source>
        <dbReference type="EMBL" id="MDO1448191.1"/>
    </source>
</evidence>
<dbReference type="PANTHER" id="PTHR19328">
    <property type="entry name" value="HEDGEHOG-INTERACTING PROTEIN"/>
    <property type="match status" value="1"/>
</dbReference>
<dbReference type="EMBL" id="JAUKPO010000010">
    <property type="protein sequence ID" value="MDO1448191.1"/>
    <property type="molecule type" value="Genomic_DNA"/>
</dbReference>
<dbReference type="Proteomes" id="UP001168528">
    <property type="component" value="Unassembled WGS sequence"/>
</dbReference>
<evidence type="ECO:0000313" key="2">
    <source>
        <dbReference type="Proteomes" id="UP001168528"/>
    </source>
</evidence>
<dbReference type="InterPro" id="IPR011041">
    <property type="entry name" value="Quinoprot_gluc/sorb_DH_b-prop"/>
</dbReference>
<reference evidence="1" key="1">
    <citation type="submission" date="2023-07" db="EMBL/GenBank/DDBJ databases">
        <title>The genome sequence of Rhodocytophaga aerolata KACC 12507.</title>
        <authorList>
            <person name="Zhang X."/>
        </authorList>
    </citation>
    <scope>NUCLEOTIDE SEQUENCE</scope>
    <source>
        <strain evidence="1">KACC 12507</strain>
    </source>
</reference>
<dbReference type="PANTHER" id="PTHR19328:SF75">
    <property type="entry name" value="ALDOSE SUGAR DEHYDROGENASE YLII"/>
    <property type="match status" value="1"/>
</dbReference>
<accession>A0ABT8R7W6</accession>
<protein>
    <submittedName>
        <fullName evidence="1">PQQ-dependent sugar dehydrogenase</fullName>
    </submittedName>
</protein>
<dbReference type="InterPro" id="IPR011042">
    <property type="entry name" value="6-blade_b-propeller_TolB-like"/>
</dbReference>
<keyword evidence="2" id="KW-1185">Reference proteome</keyword>
<dbReference type="RefSeq" id="WP_302038992.1">
    <property type="nucleotide sequence ID" value="NZ_JAUKPO010000010.1"/>
</dbReference>
<organism evidence="1 2">
    <name type="scientific">Rhodocytophaga aerolata</name>
    <dbReference type="NCBI Taxonomy" id="455078"/>
    <lineage>
        <taxon>Bacteria</taxon>
        <taxon>Pseudomonadati</taxon>
        <taxon>Bacteroidota</taxon>
        <taxon>Cytophagia</taxon>
        <taxon>Cytophagales</taxon>
        <taxon>Rhodocytophagaceae</taxon>
        <taxon>Rhodocytophaga</taxon>
    </lineage>
</organism>
<dbReference type="SUPFAM" id="SSF50952">
    <property type="entry name" value="Soluble quinoprotein glucose dehydrogenase"/>
    <property type="match status" value="1"/>
</dbReference>